<name>A0ABN7SF06_OIKDI</name>
<gene>
    <name evidence="10" type="ORF">OKIOD_LOCUS7656</name>
</gene>
<evidence type="ECO:0000256" key="6">
    <source>
        <dbReference type="ARBA" id="ARBA00023136"/>
    </source>
</evidence>
<keyword evidence="3" id="KW-0813">Transport</keyword>
<dbReference type="InterPro" id="IPR000744">
    <property type="entry name" value="NSF_attach"/>
</dbReference>
<keyword evidence="6" id="KW-0472">Membrane</keyword>
<evidence type="ECO:0000256" key="4">
    <source>
        <dbReference type="ARBA" id="ARBA00022892"/>
    </source>
</evidence>
<dbReference type="Proteomes" id="UP001158576">
    <property type="component" value="Chromosome XSR"/>
</dbReference>
<protein>
    <recommendedName>
        <fullName evidence="7">Gamma-soluble NSF attachment protein</fullName>
    </recommendedName>
    <alternativeName>
        <fullName evidence="8">N-ethylmaleimide-sensitive factor attachment protein gamma</fullName>
    </alternativeName>
</protein>
<organism evidence="10 11">
    <name type="scientific">Oikopleura dioica</name>
    <name type="common">Tunicate</name>
    <dbReference type="NCBI Taxonomy" id="34765"/>
    <lineage>
        <taxon>Eukaryota</taxon>
        <taxon>Metazoa</taxon>
        <taxon>Chordata</taxon>
        <taxon>Tunicata</taxon>
        <taxon>Appendicularia</taxon>
        <taxon>Copelata</taxon>
        <taxon>Oikopleuridae</taxon>
        <taxon>Oikopleura</taxon>
    </lineage>
</organism>
<evidence type="ECO:0000256" key="8">
    <source>
        <dbReference type="ARBA" id="ARBA00042485"/>
    </source>
</evidence>
<feature type="compositionally biased region" description="Basic and acidic residues" evidence="9">
    <location>
        <begin position="28"/>
        <end position="39"/>
    </location>
</feature>
<proteinExistence type="inferred from homology"/>
<comment type="similarity">
    <text evidence="2">Belongs to the SNAP family.</text>
</comment>
<accession>A0ABN7SF06</accession>
<dbReference type="SUPFAM" id="SSF48452">
    <property type="entry name" value="TPR-like"/>
    <property type="match status" value="1"/>
</dbReference>
<comment type="subcellular location">
    <subcellularLocation>
        <location evidence="1">Membrane</location>
        <topology evidence="1">Peripheral membrane protein</topology>
    </subcellularLocation>
</comment>
<dbReference type="PANTHER" id="PTHR13768:SF2">
    <property type="entry name" value="GAMMA-SOLUBLE NSF ATTACHMENT PROTEIN"/>
    <property type="match status" value="1"/>
</dbReference>
<dbReference type="PANTHER" id="PTHR13768">
    <property type="entry name" value="SOLUBLE NSF ATTACHMENT PROTEIN SNAP"/>
    <property type="match status" value="1"/>
</dbReference>
<keyword evidence="11" id="KW-1185">Reference proteome</keyword>
<keyword evidence="4" id="KW-0931">ER-Golgi transport</keyword>
<evidence type="ECO:0000256" key="1">
    <source>
        <dbReference type="ARBA" id="ARBA00004170"/>
    </source>
</evidence>
<dbReference type="EMBL" id="OU015569">
    <property type="protein sequence ID" value="CAG5098930.1"/>
    <property type="molecule type" value="Genomic_DNA"/>
</dbReference>
<evidence type="ECO:0000256" key="9">
    <source>
        <dbReference type="SAM" id="MobiDB-lite"/>
    </source>
</evidence>
<dbReference type="Pfam" id="PF14938">
    <property type="entry name" value="SNAP"/>
    <property type="match status" value="1"/>
</dbReference>
<dbReference type="InterPro" id="IPR011990">
    <property type="entry name" value="TPR-like_helical_dom_sf"/>
</dbReference>
<sequence>MSDKRKGPQRPQAPLNGQAAAASSSIFDQREKLHERGEKLGNLAALTEPIDPSKNYSDSPEELCLKAAGILGQETSSVSKFFNQFRSKPPTAKISKAAEMYAAAATKYKIKQKYEEAARTYELAAEAYHSAEDRFGQVQNLSQASQSWRSVPNVQESERLGLQASELYLDLNKLVRAAKELTPIADAYRSKFMRDKDETAAEMAEKLYSKAFDLFRKDGKARSSASRVSIERANLMVLPGKKYLEAGKVYELEANYCANEKLLKYSAKMDKHEECTRLDAWTRSLVNVIQEKYFTVEDEINFDLNEFLDFNKVPGLDESTEDLAALQAGPAVEPDLT</sequence>
<evidence type="ECO:0000256" key="7">
    <source>
        <dbReference type="ARBA" id="ARBA00040047"/>
    </source>
</evidence>
<evidence type="ECO:0000313" key="11">
    <source>
        <dbReference type="Proteomes" id="UP001158576"/>
    </source>
</evidence>
<evidence type="ECO:0000313" key="10">
    <source>
        <dbReference type="EMBL" id="CAG5098930.1"/>
    </source>
</evidence>
<keyword evidence="5" id="KW-0653">Protein transport</keyword>
<feature type="region of interest" description="Disordered" evidence="9">
    <location>
        <begin position="1"/>
        <end position="44"/>
    </location>
</feature>
<evidence type="ECO:0000256" key="3">
    <source>
        <dbReference type="ARBA" id="ARBA00022448"/>
    </source>
</evidence>
<evidence type="ECO:0000256" key="2">
    <source>
        <dbReference type="ARBA" id="ARBA00010050"/>
    </source>
</evidence>
<evidence type="ECO:0000256" key="5">
    <source>
        <dbReference type="ARBA" id="ARBA00022927"/>
    </source>
</evidence>
<reference evidence="10 11" key="1">
    <citation type="submission" date="2021-04" db="EMBL/GenBank/DDBJ databases">
        <authorList>
            <person name="Bliznina A."/>
        </authorList>
    </citation>
    <scope>NUCLEOTIDE SEQUENCE [LARGE SCALE GENOMIC DNA]</scope>
</reference>
<dbReference type="Gene3D" id="1.25.40.10">
    <property type="entry name" value="Tetratricopeptide repeat domain"/>
    <property type="match status" value="1"/>
</dbReference>